<dbReference type="RefSeq" id="WP_146453838.1">
    <property type="nucleotide sequence ID" value="NZ_SJPW01000001.1"/>
</dbReference>
<sequence length="80" mass="8161">MPLYEFQCKSCDIIVEVLVRSPDSAGVPDDADCPGCGSHDLDRVFSLPASPSVKSGKSLPVAASGGDCGAPRCCVGGCQM</sequence>
<dbReference type="AlphaFoldDB" id="A0A5C6FH74"/>
<dbReference type="SMART" id="SM00834">
    <property type="entry name" value="CxxC_CXXC_SSSS"/>
    <property type="match status" value="1"/>
</dbReference>
<comment type="caution">
    <text evidence="2">The sequence shown here is derived from an EMBL/GenBank/DDBJ whole genome shotgun (WGS) entry which is preliminary data.</text>
</comment>
<evidence type="ECO:0000313" key="3">
    <source>
        <dbReference type="Proteomes" id="UP000318288"/>
    </source>
</evidence>
<name>A0A5C6FH74_9BACT</name>
<keyword evidence="3" id="KW-1185">Reference proteome</keyword>
<reference evidence="2 3" key="1">
    <citation type="submission" date="2019-02" db="EMBL/GenBank/DDBJ databases">
        <title>Deep-cultivation of Planctomycetes and their phenomic and genomic characterization uncovers novel biology.</title>
        <authorList>
            <person name="Wiegand S."/>
            <person name="Jogler M."/>
            <person name="Boedeker C."/>
            <person name="Pinto D."/>
            <person name="Vollmers J."/>
            <person name="Rivas-Marin E."/>
            <person name="Kohn T."/>
            <person name="Peeters S.H."/>
            <person name="Heuer A."/>
            <person name="Rast P."/>
            <person name="Oberbeckmann S."/>
            <person name="Bunk B."/>
            <person name="Jeske O."/>
            <person name="Meyerdierks A."/>
            <person name="Storesund J.E."/>
            <person name="Kallscheuer N."/>
            <person name="Luecker S."/>
            <person name="Lage O.M."/>
            <person name="Pohl T."/>
            <person name="Merkel B.J."/>
            <person name="Hornburger P."/>
            <person name="Mueller R.-W."/>
            <person name="Bruemmer F."/>
            <person name="Labrenz M."/>
            <person name="Spormann A.M."/>
            <person name="Op Den Camp H."/>
            <person name="Overmann J."/>
            <person name="Amann R."/>
            <person name="Jetten M.S.M."/>
            <person name="Mascher T."/>
            <person name="Medema M.H."/>
            <person name="Devos D.P."/>
            <person name="Kaster A.-K."/>
            <person name="Ovreas L."/>
            <person name="Rohde M."/>
            <person name="Galperin M.Y."/>
            <person name="Jogler C."/>
        </authorList>
    </citation>
    <scope>NUCLEOTIDE SEQUENCE [LARGE SCALE GENOMIC DNA]</scope>
    <source>
        <strain evidence="2 3">Poly51</strain>
    </source>
</reference>
<protein>
    <submittedName>
        <fullName evidence="2">Zinc ribbon domain protein</fullName>
    </submittedName>
</protein>
<dbReference type="EMBL" id="SJPW01000001">
    <property type="protein sequence ID" value="TWU60210.1"/>
    <property type="molecule type" value="Genomic_DNA"/>
</dbReference>
<dbReference type="InterPro" id="IPR013429">
    <property type="entry name" value="Regulatory_FmdB_Zinc_ribbon"/>
</dbReference>
<gene>
    <name evidence="2" type="ORF">Poly51_04850</name>
</gene>
<dbReference type="Pfam" id="PF09723">
    <property type="entry name" value="Zn_ribbon_8"/>
    <property type="match status" value="1"/>
</dbReference>
<dbReference type="OrthoDB" id="9813321at2"/>
<organism evidence="2 3">
    <name type="scientific">Rubripirellula tenax</name>
    <dbReference type="NCBI Taxonomy" id="2528015"/>
    <lineage>
        <taxon>Bacteria</taxon>
        <taxon>Pseudomonadati</taxon>
        <taxon>Planctomycetota</taxon>
        <taxon>Planctomycetia</taxon>
        <taxon>Pirellulales</taxon>
        <taxon>Pirellulaceae</taxon>
        <taxon>Rubripirellula</taxon>
    </lineage>
</organism>
<feature type="domain" description="Putative regulatory protein FmdB zinc ribbon" evidence="1">
    <location>
        <begin position="1"/>
        <end position="46"/>
    </location>
</feature>
<evidence type="ECO:0000259" key="1">
    <source>
        <dbReference type="SMART" id="SM00834"/>
    </source>
</evidence>
<evidence type="ECO:0000313" key="2">
    <source>
        <dbReference type="EMBL" id="TWU60210.1"/>
    </source>
</evidence>
<accession>A0A5C6FH74</accession>
<dbReference type="NCBIfam" id="TIGR02605">
    <property type="entry name" value="CxxC_CxxC_SSSS"/>
    <property type="match status" value="1"/>
</dbReference>
<proteinExistence type="predicted"/>
<dbReference type="Proteomes" id="UP000318288">
    <property type="component" value="Unassembled WGS sequence"/>
</dbReference>